<keyword evidence="2" id="KW-0378">Hydrolase</keyword>
<dbReference type="Pfam" id="PF13622">
    <property type="entry name" value="4HBT_3"/>
    <property type="match status" value="1"/>
</dbReference>
<feature type="domain" description="Acyl-CoA thioesterase-like C-terminal" evidence="4">
    <location>
        <begin position="189"/>
        <end position="303"/>
    </location>
</feature>
<proteinExistence type="inferred from homology"/>
<evidence type="ECO:0000256" key="2">
    <source>
        <dbReference type="ARBA" id="ARBA00022801"/>
    </source>
</evidence>
<dbReference type="PANTHER" id="PTHR11066:SF34">
    <property type="entry name" value="ACYL-COENZYME A THIOESTERASE 8"/>
    <property type="match status" value="1"/>
</dbReference>
<reference evidence="5 6" key="1">
    <citation type="submission" date="2024-11" db="EMBL/GenBank/DDBJ databases">
        <title>Adaptive evolution of stress response genes in parasites aligns with host niche diversity.</title>
        <authorList>
            <person name="Hahn C."/>
            <person name="Resl P."/>
        </authorList>
    </citation>
    <scope>NUCLEOTIDE SEQUENCE [LARGE SCALE GENOMIC DNA]</scope>
    <source>
        <strain evidence="5">EGGRZ-B1_66</strain>
        <tissue evidence="5">Body</tissue>
    </source>
</reference>
<dbReference type="Proteomes" id="UP001626550">
    <property type="component" value="Unassembled WGS sequence"/>
</dbReference>
<gene>
    <name evidence="5" type="primary">ACOT8</name>
    <name evidence="5" type="ORF">Ciccas_006862</name>
</gene>
<dbReference type="GO" id="GO:0006631">
    <property type="term" value="P:fatty acid metabolic process"/>
    <property type="evidence" value="ECO:0007669"/>
    <property type="project" value="UniProtKB-KW"/>
</dbReference>
<name>A0ABD2Q4I7_9PLAT</name>
<dbReference type="EMBL" id="JBJKFK010000974">
    <property type="protein sequence ID" value="KAL3314520.1"/>
    <property type="molecule type" value="Genomic_DNA"/>
</dbReference>
<comment type="similarity">
    <text evidence="1">Belongs to the C/M/P thioester hydrolase family.</text>
</comment>
<dbReference type="SUPFAM" id="SSF54637">
    <property type="entry name" value="Thioesterase/thiol ester dehydrase-isomerase"/>
    <property type="match status" value="2"/>
</dbReference>
<evidence type="ECO:0000259" key="4">
    <source>
        <dbReference type="Pfam" id="PF20789"/>
    </source>
</evidence>
<dbReference type="CDD" id="cd03445">
    <property type="entry name" value="Thioesterase_II_repeat2"/>
    <property type="match status" value="1"/>
</dbReference>
<dbReference type="InterPro" id="IPR042171">
    <property type="entry name" value="Acyl-CoA_hotdog"/>
</dbReference>
<keyword evidence="6" id="KW-1185">Reference proteome</keyword>
<protein>
    <submittedName>
        <fullName evidence="5">Acyl-CoA thioesterase 8</fullName>
    </submittedName>
</protein>
<evidence type="ECO:0000313" key="6">
    <source>
        <dbReference type="Proteomes" id="UP001626550"/>
    </source>
</evidence>
<comment type="caution">
    <text evidence="5">The sequence shown here is derived from an EMBL/GenBank/DDBJ whole genome shotgun (WGS) entry which is preliminary data.</text>
</comment>
<dbReference type="InterPro" id="IPR003703">
    <property type="entry name" value="Acyl_CoA_thio"/>
</dbReference>
<dbReference type="Gene3D" id="2.40.160.210">
    <property type="entry name" value="Acyl-CoA thioesterase, double hotdog domain"/>
    <property type="match status" value="1"/>
</dbReference>
<dbReference type="GO" id="GO:0047617">
    <property type="term" value="F:fatty acyl-CoA hydrolase activity"/>
    <property type="evidence" value="ECO:0007669"/>
    <property type="project" value="UniProtKB-ARBA"/>
</dbReference>
<dbReference type="InterPro" id="IPR029069">
    <property type="entry name" value="HotDog_dom_sf"/>
</dbReference>
<dbReference type="Pfam" id="PF20789">
    <property type="entry name" value="4HBT_3C"/>
    <property type="match status" value="1"/>
</dbReference>
<feature type="domain" description="Acyl-CoA thioesterase-like N-terminal HotDog" evidence="3">
    <location>
        <begin position="38"/>
        <end position="102"/>
    </location>
</feature>
<accession>A0ABD2Q4I7</accession>
<organism evidence="5 6">
    <name type="scientific">Cichlidogyrus casuarinus</name>
    <dbReference type="NCBI Taxonomy" id="1844966"/>
    <lineage>
        <taxon>Eukaryota</taxon>
        <taxon>Metazoa</taxon>
        <taxon>Spiralia</taxon>
        <taxon>Lophotrochozoa</taxon>
        <taxon>Platyhelminthes</taxon>
        <taxon>Monogenea</taxon>
        <taxon>Monopisthocotylea</taxon>
        <taxon>Dactylogyridea</taxon>
        <taxon>Ancyrocephalidae</taxon>
        <taxon>Cichlidogyrus</taxon>
    </lineage>
</organism>
<evidence type="ECO:0000256" key="1">
    <source>
        <dbReference type="ARBA" id="ARBA00006538"/>
    </source>
</evidence>
<dbReference type="GO" id="GO:0005782">
    <property type="term" value="C:peroxisomal matrix"/>
    <property type="evidence" value="ECO:0007669"/>
    <property type="project" value="UniProtKB-SubCell"/>
</dbReference>
<dbReference type="AlphaFoldDB" id="A0ABD2Q4I7"/>
<dbReference type="InterPro" id="IPR049450">
    <property type="entry name" value="ACOT8-like_C"/>
</dbReference>
<dbReference type="InterPro" id="IPR049449">
    <property type="entry name" value="TesB_ACOT8-like_N"/>
</dbReference>
<dbReference type="PANTHER" id="PTHR11066">
    <property type="entry name" value="ACYL-COA THIOESTERASE"/>
    <property type="match status" value="1"/>
</dbReference>
<dbReference type="CDD" id="cd03444">
    <property type="entry name" value="Thioesterase_II_repeat1"/>
    <property type="match status" value="1"/>
</dbReference>
<evidence type="ECO:0000313" key="5">
    <source>
        <dbReference type="EMBL" id="KAL3314520.1"/>
    </source>
</evidence>
<sequence>MSEPCSDHLFKCLELIIEDSGDSRTRFTASRGPQLNPHTIYGGELMAQALKSAICTVESDRKPISLHCYFHLSSDANKDNCYEVQKMRDGRSFTHRLVTCHSNSSNSGLAFQLDCSFKKAEKASNSFTPSMPKCPHHSELQTLNNFINTCPDKEKIGSHIKMFTKYVNVLCPFEFKPVDSEQIAGLNITLKGHSQIWIRLLEAKHYTSEQANDMFNKYRECFLAYMSDLFLLTTANITRENLGMVASLNHTMWFYNPENKLTYRDWVLMDIQLQQMDSAIAVVTATMWLENGTVLATMTQQGLLRSKQLPRNDISYAENISLNASDSTN</sequence>
<evidence type="ECO:0000259" key="3">
    <source>
        <dbReference type="Pfam" id="PF13622"/>
    </source>
</evidence>